<dbReference type="GO" id="GO:0005634">
    <property type="term" value="C:nucleus"/>
    <property type="evidence" value="ECO:0007669"/>
    <property type="project" value="UniProtKB-SubCell"/>
</dbReference>
<keyword evidence="10" id="KW-1185">Reference proteome</keyword>
<proteinExistence type="predicted"/>
<keyword evidence="2" id="KW-0805">Transcription regulation</keyword>
<gene>
    <name evidence="9" type="ORF">ZOSMA_25G00500</name>
</gene>
<name>A0A0K9PF34_ZOSMR</name>
<evidence type="ECO:0000313" key="10">
    <source>
        <dbReference type="Proteomes" id="UP000036987"/>
    </source>
</evidence>
<evidence type="ECO:0000256" key="3">
    <source>
        <dbReference type="ARBA" id="ARBA00023159"/>
    </source>
</evidence>
<dbReference type="OrthoDB" id="690068at2759"/>
<keyword evidence="4" id="KW-0804">Transcription</keyword>
<dbReference type="OMA" id="TDTEMRM"/>
<organism evidence="9 10">
    <name type="scientific">Zostera marina</name>
    <name type="common">Eelgrass</name>
    <dbReference type="NCBI Taxonomy" id="29655"/>
    <lineage>
        <taxon>Eukaryota</taxon>
        <taxon>Viridiplantae</taxon>
        <taxon>Streptophyta</taxon>
        <taxon>Embryophyta</taxon>
        <taxon>Tracheophyta</taxon>
        <taxon>Spermatophyta</taxon>
        <taxon>Magnoliopsida</taxon>
        <taxon>Liliopsida</taxon>
        <taxon>Zosteraceae</taxon>
        <taxon>Zostera</taxon>
    </lineage>
</organism>
<evidence type="ECO:0000259" key="7">
    <source>
        <dbReference type="Pfam" id="PF14215"/>
    </source>
</evidence>
<dbReference type="EMBL" id="LFYR01000889">
    <property type="protein sequence ID" value="KMZ67663.1"/>
    <property type="molecule type" value="Genomic_DNA"/>
</dbReference>
<feature type="region of interest" description="Disordered" evidence="6">
    <location>
        <begin position="83"/>
        <end position="107"/>
    </location>
</feature>
<dbReference type="STRING" id="29655.A0A0K9PF34"/>
<evidence type="ECO:0000256" key="6">
    <source>
        <dbReference type="SAM" id="MobiDB-lite"/>
    </source>
</evidence>
<feature type="compositionally biased region" description="Acidic residues" evidence="6">
    <location>
        <begin position="279"/>
        <end position="289"/>
    </location>
</feature>
<dbReference type="AlphaFoldDB" id="A0A0K9PF34"/>
<dbReference type="Pfam" id="PF14215">
    <property type="entry name" value="bHLH-MYC_N"/>
    <property type="match status" value="1"/>
</dbReference>
<dbReference type="InterPro" id="IPR025610">
    <property type="entry name" value="MYC/MYB_N"/>
</dbReference>
<feature type="domain" description="Transcription factor MYC/MYB N-terminal" evidence="7">
    <location>
        <begin position="9"/>
        <end position="203"/>
    </location>
</feature>
<evidence type="ECO:0000256" key="4">
    <source>
        <dbReference type="ARBA" id="ARBA00023163"/>
    </source>
</evidence>
<reference evidence="10" key="1">
    <citation type="journal article" date="2016" name="Nature">
        <title>The genome of the seagrass Zostera marina reveals angiosperm adaptation to the sea.</title>
        <authorList>
            <person name="Olsen J.L."/>
            <person name="Rouze P."/>
            <person name="Verhelst B."/>
            <person name="Lin Y.-C."/>
            <person name="Bayer T."/>
            <person name="Collen J."/>
            <person name="Dattolo E."/>
            <person name="De Paoli E."/>
            <person name="Dittami S."/>
            <person name="Maumus F."/>
            <person name="Michel G."/>
            <person name="Kersting A."/>
            <person name="Lauritano C."/>
            <person name="Lohaus R."/>
            <person name="Toepel M."/>
            <person name="Tonon T."/>
            <person name="Vanneste K."/>
            <person name="Amirebrahimi M."/>
            <person name="Brakel J."/>
            <person name="Bostroem C."/>
            <person name="Chovatia M."/>
            <person name="Grimwood J."/>
            <person name="Jenkins J.W."/>
            <person name="Jueterbock A."/>
            <person name="Mraz A."/>
            <person name="Stam W.T."/>
            <person name="Tice H."/>
            <person name="Bornberg-Bauer E."/>
            <person name="Green P.J."/>
            <person name="Pearson G.A."/>
            <person name="Procaccini G."/>
            <person name="Duarte C.M."/>
            <person name="Schmutz J."/>
            <person name="Reusch T.B.H."/>
            <person name="Van de Peer Y."/>
        </authorList>
    </citation>
    <scope>NUCLEOTIDE SEQUENCE [LARGE SCALE GENOMIC DNA]</scope>
    <source>
        <strain evidence="10">cv. Finnish</strain>
    </source>
</reference>
<sequence length="564" mass="63629">MEEKETSFLRKNLAVIIRNIQWSYAIFWSLSTTQPELLEWNEGYYNGDIKTRKTTQPSELDSDQWGLQRSMQLRDLYMSISAQGSNNSSTTSNNSSSNNNRRPSASLSPEDLTNLEWYFLVCMSFTFRHGKCVPGRTLAIGRETWLCNVHYADTKIFSRSLLAKSASIQTIVCCPFMNGVLELGTTELVLENSDLIRQITFSFWDIPKFVGHDRSNSSSERKDDDGLTPVVVDGISHLENLNSILDSNIWSENIKREERTISHDQHSSNDLSPPKSQGDDNDDDDDYDEDDSIEVMEISDAEFDDFQRIAVENDGALSHSNKLSSLDVGDEGDSNYRRILTVILENPCQKNKTIPPIFPNSLHSSFVAWKKKKKITTTATHFGRGASQRVLKKILSLNSNPTISNDEISNTAAAAANSNHSNNTLQYIKDLETRVFELETDGKRKQLLSDTNFDKYHGTNKKMKAYDDYNLEEFKPNLSKDSMSDLRVSMIGKDVFIEMFCPWRECLLLDIVDQIANLQLDPHSIQSSIIDGILSLSISSKHLGVLPISSETIKQAIHGVSGKC</sequence>
<evidence type="ECO:0000256" key="5">
    <source>
        <dbReference type="ARBA" id="ARBA00023242"/>
    </source>
</evidence>
<evidence type="ECO:0000256" key="1">
    <source>
        <dbReference type="ARBA" id="ARBA00004123"/>
    </source>
</evidence>
<feature type="compositionally biased region" description="Low complexity" evidence="6">
    <location>
        <begin position="85"/>
        <end position="100"/>
    </location>
</feature>
<evidence type="ECO:0000313" key="9">
    <source>
        <dbReference type="EMBL" id="KMZ67663.1"/>
    </source>
</evidence>
<dbReference type="PANTHER" id="PTHR46266:SF3">
    <property type="entry name" value="TRANSCRIPTION FACTOR EGL1"/>
    <property type="match status" value="1"/>
</dbReference>
<feature type="region of interest" description="Disordered" evidence="6">
    <location>
        <begin position="260"/>
        <end position="289"/>
    </location>
</feature>
<evidence type="ECO:0000259" key="8">
    <source>
        <dbReference type="Pfam" id="PF22754"/>
    </source>
</evidence>
<comment type="caution">
    <text evidence="9">The sequence shown here is derived from an EMBL/GenBank/DDBJ whole genome shotgun (WGS) entry which is preliminary data.</text>
</comment>
<dbReference type="InterPro" id="IPR054502">
    <property type="entry name" value="bHLH-TF_ACT-like_plant"/>
</dbReference>
<accession>A0A0K9PF34</accession>
<comment type="subcellular location">
    <subcellularLocation>
        <location evidence="1">Nucleus</location>
    </subcellularLocation>
</comment>
<protein>
    <submittedName>
        <fullName evidence="9">Uncharacterized protein</fullName>
    </submittedName>
</protein>
<dbReference type="Proteomes" id="UP000036987">
    <property type="component" value="Unassembled WGS sequence"/>
</dbReference>
<feature type="domain" description="Plant bHLH transcription factor ACT-like" evidence="8">
    <location>
        <begin position="485"/>
        <end position="559"/>
    </location>
</feature>
<keyword evidence="5" id="KW-0539">Nucleus</keyword>
<dbReference type="Pfam" id="PF22754">
    <property type="entry name" value="bHLH-TF_ACT-like_plant"/>
    <property type="match status" value="1"/>
</dbReference>
<dbReference type="PANTHER" id="PTHR46266">
    <property type="entry name" value="TRANSCRIPTION FACTOR TT8"/>
    <property type="match status" value="1"/>
</dbReference>
<evidence type="ECO:0000256" key="2">
    <source>
        <dbReference type="ARBA" id="ARBA00023015"/>
    </source>
</evidence>
<keyword evidence="3" id="KW-0010">Activator</keyword>